<evidence type="ECO:0000256" key="1">
    <source>
        <dbReference type="SAM" id="MobiDB-lite"/>
    </source>
</evidence>
<feature type="region of interest" description="Disordered" evidence="1">
    <location>
        <begin position="90"/>
        <end position="112"/>
    </location>
</feature>
<evidence type="ECO:0000313" key="2">
    <source>
        <dbReference type="EMBL" id="KAF3525448.1"/>
    </source>
</evidence>
<sequence>MGQTVWECCYKNVKLFTSWILKLLMLECWNKFHQNRCYKVRCDYHKLICLSEPSQEEHNDQLESADCEVTNPQSAVKILVLAPASVTRTGYKADETPSSSRPQMYPPDEADHNAGTDVVMLRSRVHVISALRQAESSEGGIDMIVRAKELSREKLMSCPPASEKRRNGYTKKA</sequence>
<protein>
    <submittedName>
        <fullName evidence="2">Uncharacterized protein</fullName>
    </submittedName>
</protein>
<gene>
    <name evidence="2" type="ORF">F2Q69_00048544</name>
</gene>
<comment type="caution">
    <text evidence="2">The sequence shown here is derived from an EMBL/GenBank/DDBJ whole genome shotgun (WGS) entry which is preliminary data.</text>
</comment>
<dbReference type="AlphaFoldDB" id="A0A8S9PVW8"/>
<reference evidence="2" key="1">
    <citation type="submission" date="2019-12" db="EMBL/GenBank/DDBJ databases">
        <title>Genome sequencing and annotation of Brassica cretica.</title>
        <authorList>
            <person name="Studholme D.J."/>
            <person name="Sarris P."/>
        </authorList>
    </citation>
    <scope>NUCLEOTIDE SEQUENCE</scope>
    <source>
        <strain evidence="2">PFS-109/04</strain>
        <tissue evidence="2">Leaf</tissue>
    </source>
</reference>
<name>A0A8S9PVW8_BRACR</name>
<dbReference type="Proteomes" id="UP000712600">
    <property type="component" value="Unassembled WGS sequence"/>
</dbReference>
<organism evidence="2 3">
    <name type="scientific">Brassica cretica</name>
    <name type="common">Mustard</name>
    <dbReference type="NCBI Taxonomy" id="69181"/>
    <lineage>
        <taxon>Eukaryota</taxon>
        <taxon>Viridiplantae</taxon>
        <taxon>Streptophyta</taxon>
        <taxon>Embryophyta</taxon>
        <taxon>Tracheophyta</taxon>
        <taxon>Spermatophyta</taxon>
        <taxon>Magnoliopsida</taxon>
        <taxon>eudicotyledons</taxon>
        <taxon>Gunneridae</taxon>
        <taxon>Pentapetalae</taxon>
        <taxon>rosids</taxon>
        <taxon>malvids</taxon>
        <taxon>Brassicales</taxon>
        <taxon>Brassicaceae</taxon>
        <taxon>Brassiceae</taxon>
        <taxon>Brassica</taxon>
    </lineage>
</organism>
<dbReference type="EMBL" id="QGKX02001347">
    <property type="protein sequence ID" value="KAF3525448.1"/>
    <property type="molecule type" value="Genomic_DNA"/>
</dbReference>
<proteinExistence type="predicted"/>
<evidence type="ECO:0000313" key="3">
    <source>
        <dbReference type="Proteomes" id="UP000712600"/>
    </source>
</evidence>
<accession>A0A8S9PVW8</accession>